<dbReference type="FunFam" id="2.30.29.30:FF:000175">
    <property type="entry name" value="switch-associated protein 70 isoform X2"/>
    <property type="match status" value="1"/>
</dbReference>
<evidence type="ECO:0000256" key="3">
    <source>
        <dbReference type="ARBA" id="ARBA00004496"/>
    </source>
</evidence>
<protein>
    <recommendedName>
        <fullName evidence="15">Switch-associated protein 70</fullName>
    </recommendedName>
</protein>
<comment type="subunit">
    <text evidence="14">The SWAP complex consists of NPM1, NCL, PARP1 and SWAP70.</text>
</comment>
<dbReference type="PANTHER" id="PTHR14383">
    <property type="entry name" value="SWAP-70 RECOMBINASE"/>
    <property type="match status" value="1"/>
</dbReference>
<evidence type="ECO:0000256" key="15">
    <source>
        <dbReference type="ARBA" id="ARBA00074876"/>
    </source>
</evidence>
<evidence type="ECO:0000256" key="5">
    <source>
        <dbReference type="ARBA" id="ARBA00022475"/>
    </source>
</evidence>
<evidence type="ECO:0000259" key="17">
    <source>
        <dbReference type="PROSITE" id="PS50003"/>
    </source>
</evidence>
<dbReference type="KEGG" id="csem:103379268"/>
<evidence type="ECO:0000256" key="14">
    <source>
        <dbReference type="ARBA" id="ARBA00066244"/>
    </source>
</evidence>
<evidence type="ECO:0000256" key="9">
    <source>
        <dbReference type="ARBA" id="ARBA00023125"/>
    </source>
</evidence>
<keyword evidence="11" id="KW-0539">Nucleus</keyword>
<evidence type="ECO:0000256" key="4">
    <source>
        <dbReference type="ARBA" id="ARBA00004510"/>
    </source>
</evidence>
<keyword evidence="6" id="KW-0963">Cytoplasm</keyword>
<dbReference type="InterPro" id="IPR057837">
    <property type="entry name" value="PH_SWAP70"/>
</dbReference>
<evidence type="ECO:0000256" key="16">
    <source>
        <dbReference type="SAM" id="Coils"/>
    </source>
</evidence>
<evidence type="ECO:0000256" key="12">
    <source>
        <dbReference type="ARBA" id="ARBA00023273"/>
    </source>
</evidence>
<dbReference type="PROSITE" id="PS50003">
    <property type="entry name" value="PH_DOMAIN"/>
    <property type="match status" value="1"/>
</dbReference>
<dbReference type="GO" id="GO:0030027">
    <property type="term" value="C:lamellipodium"/>
    <property type="evidence" value="ECO:0007669"/>
    <property type="project" value="UniProtKB-SubCell"/>
</dbReference>
<dbReference type="AlphaFoldDB" id="A0A3P8VQA2"/>
<dbReference type="GO" id="GO:0003677">
    <property type="term" value="F:DNA binding"/>
    <property type="evidence" value="ECO:0007669"/>
    <property type="project" value="UniProtKB-KW"/>
</dbReference>
<dbReference type="Gene3D" id="2.30.29.30">
    <property type="entry name" value="Pleckstrin-homology domain (PH domain)/Phosphotyrosine-binding domain (PTB)"/>
    <property type="match status" value="1"/>
</dbReference>
<dbReference type="STRING" id="244447.ENSCSEP00000014640"/>
<comment type="subcellular location">
    <subcellularLocation>
        <location evidence="2">Cell membrane</location>
    </subcellularLocation>
    <subcellularLocation>
        <location evidence="4">Cell projection</location>
        <location evidence="4">Lamellipodium</location>
    </subcellularLocation>
    <subcellularLocation>
        <location evidence="3">Cytoplasm</location>
    </subcellularLocation>
    <subcellularLocation>
        <location evidence="1">Nucleus</location>
    </subcellularLocation>
</comment>
<dbReference type="GO" id="GO:0005737">
    <property type="term" value="C:cytoplasm"/>
    <property type="evidence" value="ECO:0007669"/>
    <property type="project" value="UniProtKB-SubCell"/>
</dbReference>
<evidence type="ECO:0000313" key="19">
    <source>
        <dbReference type="Proteomes" id="UP000265120"/>
    </source>
</evidence>
<dbReference type="InterPro" id="IPR011992">
    <property type="entry name" value="EF-hand-dom_pair"/>
</dbReference>
<evidence type="ECO:0000256" key="6">
    <source>
        <dbReference type="ARBA" id="ARBA00022490"/>
    </source>
</evidence>
<keyword evidence="12" id="KW-0966">Cell projection</keyword>
<dbReference type="OrthoDB" id="8434295at2759"/>
<dbReference type="Proteomes" id="UP000265120">
    <property type="component" value="Chromosome 5"/>
</dbReference>
<name>A0A3P8VQA2_CYNSE</name>
<dbReference type="SUPFAM" id="SSF50729">
    <property type="entry name" value="PH domain-like"/>
    <property type="match status" value="1"/>
</dbReference>
<keyword evidence="10" id="KW-0472">Membrane</keyword>
<reference evidence="18" key="3">
    <citation type="submission" date="2025-09" db="UniProtKB">
        <authorList>
            <consortium name="Ensembl"/>
        </authorList>
    </citation>
    <scope>IDENTIFICATION</scope>
</reference>
<dbReference type="CDD" id="cd13273">
    <property type="entry name" value="PH_SWAP-70"/>
    <property type="match status" value="1"/>
</dbReference>
<evidence type="ECO:0000256" key="10">
    <source>
        <dbReference type="ARBA" id="ARBA00023136"/>
    </source>
</evidence>
<reference evidence="18" key="2">
    <citation type="submission" date="2025-08" db="UniProtKB">
        <authorList>
            <consortium name="Ensembl"/>
        </authorList>
    </citation>
    <scope>IDENTIFICATION</scope>
</reference>
<dbReference type="InterPro" id="IPR057836">
    <property type="entry name" value="EF-hand_SWAP70_N"/>
</dbReference>
<evidence type="ECO:0000256" key="11">
    <source>
        <dbReference type="ARBA" id="ARBA00023242"/>
    </source>
</evidence>
<proteinExistence type="predicted"/>
<keyword evidence="8 16" id="KW-0175">Coiled coil</keyword>
<dbReference type="GO" id="GO:0005886">
    <property type="term" value="C:plasma membrane"/>
    <property type="evidence" value="ECO:0007669"/>
    <property type="project" value="UniProtKB-SubCell"/>
</dbReference>
<organism evidence="18 19">
    <name type="scientific">Cynoglossus semilaevis</name>
    <name type="common">Tongue sole</name>
    <dbReference type="NCBI Taxonomy" id="244447"/>
    <lineage>
        <taxon>Eukaryota</taxon>
        <taxon>Metazoa</taxon>
        <taxon>Chordata</taxon>
        <taxon>Craniata</taxon>
        <taxon>Vertebrata</taxon>
        <taxon>Euteleostomi</taxon>
        <taxon>Actinopterygii</taxon>
        <taxon>Neopterygii</taxon>
        <taxon>Teleostei</taxon>
        <taxon>Neoteleostei</taxon>
        <taxon>Acanthomorphata</taxon>
        <taxon>Carangaria</taxon>
        <taxon>Pleuronectiformes</taxon>
        <taxon>Pleuronectoidei</taxon>
        <taxon>Cynoglossidae</taxon>
        <taxon>Cynoglossinae</taxon>
        <taxon>Cynoglossus</taxon>
    </lineage>
</organism>
<dbReference type="Pfam" id="PF25530">
    <property type="entry name" value="EF-hand_SWAP70_N"/>
    <property type="match status" value="1"/>
</dbReference>
<dbReference type="PANTHER" id="PTHR14383:SF6">
    <property type="entry name" value="SWITCH-ASSOCIATED PROTEIN 70"/>
    <property type="match status" value="1"/>
</dbReference>
<dbReference type="InParanoid" id="A0A3P8VQA2"/>
<evidence type="ECO:0000256" key="7">
    <source>
        <dbReference type="ARBA" id="ARBA00022553"/>
    </source>
</evidence>
<dbReference type="GO" id="GO:0005634">
    <property type="term" value="C:nucleus"/>
    <property type="evidence" value="ECO:0007669"/>
    <property type="project" value="UniProtKB-SubCell"/>
</dbReference>
<sequence>MWHREELLKFIYHAFNALQRDHRGKVPKSQLKVLTHNLCTVMKIRLDPTILEEHFKDDNKGPLSKHGYMPYLNKFILDKVREDFDILAFTKMCWTLCFKKNYNKPLIITEDDAFKVWCIFNFLSEDEYPLVIIIEEIEFFLRKLVETMGSEWSQEKFVNYKQQLSPRNCLTAWELVELVGMDHFSLGHQALSVGINEVFQELILDVLKQGYMMKKGHKRKNWTERWFILQPNSLSYYDCEDLVEKKGNIILDRNCCVESVADREGRKCLFVIKCIDRSFEISASDKKKKQEWIQVIEMCLLHIRLGLRSPHRDARLRRRGLRQQKQAEEEFLVETMKQLQAANEEKQLLLEAMEEKVNKAAAKAASEVDMRKKTQLDLQDRFRLDLDREKMLRQQMEEQMAKKSNELDQYLQRVRELEDMYHRLEEALEDERQARREEEDMLKLQTRLLEEEAGKRAELEQIHLQQQRALSQTEAEKRVLVSAQLVKERELQSTMQQLERLEKERQGAVEQYQNVSRKLERATQKTKTWKDKVAKHEGLVRLIQPGHKVNQRITNWGPASVTDTELEIRKKSWQNRKSHDHDC</sequence>
<reference evidence="18 19" key="1">
    <citation type="journal article" date="2014" name="Nat. Genet.">
        <title>Whole-genome sequence of a flatfish provides insights into ZW sex chromosome evolution and adaptation to a benthic lifestyle.</title>
        <authorList>
            <person name="Chen S."/>
            <person name="Zhang G."/>
            <person name="Shao C."/>
            <person name="Huang Q."/>
            <person name="Liu G."/>
            <person name="Zhang P."/>
            <person name="Song W."/>
            <person name="An N."/>
            <person name="Chalopin D."/>
            <person name="Volff J.N."/>
            <person name="Hong Y."/>
            <person name="Li Q."/>
            <person name="Sha Z."/>
            <person name="Zhou H."/>
            <person name="Xie M."/>
            <person name="Yu Q."/>
            <person name="Liu Y."/>
            <person name="Xiang H."/>
            <person name="Wang N."/>
            <person name="Wu K."/>
            <person name="Yang C."/>
            <person name="Zhou Q."/>
            <person name="Liao X."/>
            <person name="Yang L."/>
            <person name="Hu Q."/>
            <person name="Zhang J."/>
            <person name="Meng L."/>
            <person name="Jin L."/>
            <person name="Tian Y."/>
            <person name="Lian J."/>
            <person name="Yang J."/>
            <person name="Miao G."/>
            <person name="Liu S."/>
            <person name="Liang Z."/>
            <person name="Yan F."/>
            <person name="Li Y."/>
            <person name="Sun B."/>
            <person name="Zhang H."/>
            <person name="Zhang J."/>
            <person name="Zhu Y."/>
            <person name="Du M."/>
            <person name="Zhao Y."/>
            <person name="Schartl M."/>
            <person name="Tang Q."/>
            <person name="Wang J."/>
        </authorList>
    </citation>
    <scope>NUCLEOTIDE SEQUENCE</scope>
</reference>
<dbReference type="Ensembl" id="ENSCSET00000014817.1">
    <property type="protein sequence ID" value="ENSCSEP00000014640.1"/>
    <property type="gene ID" value="ENSCSEG00000009427.1"/>
</dbReference>
<evidence type="ECO:0000256" key="13">
    <source>
        <dbReference type="ARBA" id="ARBA00059750"/>
    </source>
</evidence>
<keyword evidence="5" id="KW-1003">Cell membrane</keyword>
<evidence type="ECO:0000256" key="1">
    <source>
        <dbReference type="ARBA" id="ARBA00004123"/>
    </source>
</evidence>
<evidence type="ECO:0000256" key="8">
    <source>
        <dbReference type="ARBA" id="ARBA00023054"/>
    </source>
</evidence>
<keyword evidence="19" id="KW-1185">Reference proteome</keyword>
<dbReference type="Pfam" id="PF00169">
    <property type="entry name" value="PH"/>
    <property type="match status" value="1"/>
</dbReference>
<keyword evidence="9" id="KW-0238">DNA-binding</keyword>
<evidence type="ECO:0000313" key="18">
    <source>
        <dbReference type="Ensembl" id="ENSCSEP00000014640.1"/>
    </source>
</evidence>
<accession>A0A3P8VQA2</accession>
<feature type="domain" description="PH" evidence="17">
    <location>
        <begin position="205"/>
        <end position="301"/>
    </location>
</feature>
<dbReference type="InterPro" id="IPR001849">
    <property type="entry name" value="PH_domain"/>
</dbReference>
<dbReference type="SMART" id="SM00233">
    <property type="entry name" value="PH"/>
    <property type="match status" value="1"/>
</dbReference>
<evidence type="ECO:0000256" key="2">
    <source>
        <dbReference type="ARBA" id="ARBA00004236"/>
    </source>
</evidence>
<dbReference type="GeneTree" id="ENSGT00950000183017"/>
<dbReference type="OMA" id="CTKHLLI"/>
<dbReference type="SUPFAM" id="SSF47473">
    <property type="entry name" value="EF-hand"/>
    <property type="match status" value="1"/>
</dbReference>
<feature type="coiled-coil region" evidence="16">
    <location>
        <begin position="322"/>
        <end position="532"/>
    </location>
</feature>
<keyword evidence="7" id="KW-0597">Phosphoprotein</keyword>
<dbReference type="InterPro" id="IPR011993">
    <property type="entry name" value="PH-like_dom_sf"/>
</dbReference>
<comment type="function">
    <text evidence="13">Phosphatidylinositol 3,4,5-trisphosphate-dependent guanine nucleotide exchange factor (GEF) which, independently of RAS, transduces signals from tyrosine kinase receptors to RAC. It also mediates signaling of membrane ruffling. Regulates the actin cytoskeleton as an effector or adapter protein in response to agonist stimulated phosphatidylinositol (3,4)-bisphosphate production and cell protrusion.</text>
</comment>